<feature type="signal peptide" evidence="1">
    <location>
        <begin position="1"/>
        <end position="27"/>
    </location>
</feature>
<dbReference type="AlphaFoldDB" id="A0AAU8JG00"/>
<evidence type="ECO:0000256" key="1">
    <source>
        <dbReference type="SAM" id="SignalP"/>
    </source>
</evidence>
<dbReference type="NCBIfam" id="TIGR02595">
    <property type="entry name" value="PEP_CTERM"/>
    <property type="match status" value="1"/>
</dbReference>
<reference evidence="2" key="1">
    <citation type="submission" date="2024-07" db="EMBL/GenBank/DDBJ databases">
        <authorList>
            <person name="Kim Y.J."/>
            <person name="Jeong J.Y."/>
        </authorList>
    </citation>
    <scope>NUCLEOTIDE SEQUENCE</scope>
    <source>
        <strain evidence="2">GIHE-MW2</strain>
    </source>
</reference>
<name>A0AAU8JG00_9CYAN</name>
<dbReference type="EMBL" id="CP159837">
    <property type="protein sequence ID" value="XCM37685.1"/>
    <property type="molecule type" value="Genomic_DNA"/>
</dbReference>
<feature type="chain" id="PRO_5043706281" evidence="1">
    <location>
        <begin position="28"/>
        <end position="209"/>
    </location>
</feature>
<dbReference type="NCBIfam" id="TIGR04155">
    <property type="entry name" value="cyano_PEP"/>
    <property type="match status" value="1"/>
</dbReference>
<dbReference type="RefSeq" id="WP_354635588.1">
    <property type="nucleotide sequence ID" value="NZ_CP159837.1"/>
</dbReference>
<keyword evidence="1" id="KW-0732">Signal</keyword>
<organism evidence="2">
    <name type="scientific">Planktothricoides raciborskii GIHE-MW2</name>
    <dbReference type="NCBI Taxonomy" id="2792601"/>
    <lineage>
        <taxon>Bacteria</taxon>
        <taxon>Bacillati</taxon>
        <taxon>Cyanobacteriota</taxon>
        <taxon>Cyanophyceae</taxon>
        <taxon>Oscillatoriophycideae</taxon>
        <taxon>Oscillatoriales</taxon>
        <taxon>Oscillatoriaceae</taxon>
        <taxon>Planktothricoides</taxon>
    </lineage>
</organism>
<sequence length="209" mass="21259">MKFTTLLTGTLVSTGIVLSAVATPAFAGKPADVGGGKPDGAAVLGQCVDAIATFGASGCLGQLSGNDDGVGLENTLKTLATEWGGTWTKADKWDADNKTNESGILTLTGGTTSGTFNFSGITGPFALGVKASDAYNLFYFDSAAQATKQWTTLGLINNGGNTPGLSHLTLYTGGLQKEVPEPLTLLGSGLALGFGGMFQKKRNAKKSAK</sequence>
<dbReference type="InterPro" id="IPR026374">
    <property type="entry name" value="Cyano_PEP"/>
</dbReference>
<proteinExistence type="predicted"/>
<dbReference type="InterPro" id="IPR013424">
    <property type="entry name" value="Ice-binding_C"/>
</dbReference>
<protein>
    <submittedName>
        <fullName evidence="2">PEP-CTERM sorting domain-containing protein</fullName>
    </submittedName>
</protein>
<accession>A0AAU8JG00</accession>
<gene>
    <name evidence="2" type="ORF">ABWT76_000468</name>
</gene>
<evidence type="ECO:0000313" key="2">
    <source>
        <dbReference type="EMBL" id="XCM37685.1"/>
    </source>
</evidence>